<dbReference type="EMBL" id="VLPL01000011">
    <property type="protein sequence ID" value="TSJ39806.1"/>
    <property type="molecule type" value="Genomic_DNA"/>
</dbReference>
<dbReference type="InterPro" id="IPR000424">
    <property type="entry name" value="Primosome_PriB/ssb"/>
</dbReference>
<evidence type="ECO:0000256" key="3">
    <source>
        <dbReference type="PIRNR" id="PIRNR002070"/>
    </source>
</evidence>
<evidence type="ECO:0000256" key="1">
    <source>
        <dbReference type="ARBA" id="ARBA00023125"/>
    </source>
</evidence>
<reference evidence="4 5" key="1">
    <citation type="submission" date="2019-07" db="EMBL/GenBank/DDBJ databases">
        <authorList>
            <person name="Huq M.A."/>
        </authorList>
    </citation>
    <scope>NUCLEOTIDE SEQUENCE [LARGE SCALE GENOMIC DNA]</scope>
    <source>
        <strain evidence="4 5">MAH-3</strain>
    </source>
</reference>
<dbReference type="GO" id="GO:0003697">
    <property type="term" value="F:single-stranded DNA binding"/>
    <property type="evidence" value="ECO:0007669"/>
    <property type="project" value="UniProtKB-UniRule"/>
</dbReference>
<evidence type="ECO:0000256" key="2">
    <source>
        <dbReference type="HAMAP-Rule" id="MF_00984"/>
    </source>
</evidence>
<dbReference type="SUPFAM" id="SSF50249">
    <property type="entry name" value="Nucleic acid-binding proteins"/>
    <property type="match status" value="1"/>
</dbReference>
<dbReference type="GO" id="GO:0006260">
    <property type="term" value="P:DNA replication"/>
    <property type="evidence" value="ECO:0007669"/>
    <property type="project" value="InterPro"/>
</dbReference>
<gene>
    <name evidence="4" type="ORF">FO442_17275</name>
</gene>
<name>A0A556MIV9_9FLAO</name>
<dbReference type="PIRSF" id="PIRSF002070">
    <property type="entry name" value="SSB"/>
    <property type="match status" value="1"/>
</dbReference>
<comment type="caution">
    <text evidence="4">The sequence shown here is derived from an EMBL/GenBank/DDBJ whole genome shotgun (WGS) entry which is preliminary data.</text>
</comment>
<organism evidence="4 5">
    <name type="scientific">Fluviicola chungangensis</name>
    <dbReference type="NCBI Taxonomy" id="2597671"/>
    <lineage>
        <taxon>Bacteria</taxon>
        <taxon>Pseudomonadati</taxon>
        <taxon>Bacteroidota</taxon>
        <taxon>Flavobacteriia</taxon>
        <taxon>Flavobacteriales</taxon>
        <taxon>Crocinitomicaceae</taxon>
        <taxon>Fluviicola</taxon>
    </lineage>
</organism>
<comment type="subunit">
    <text evidence="2">Homotetramer.</text>
</comment>
<accession>A0A556MIV9</accession>
<dbReference type="CDD" id="cd04496">
    <property type="entry name" value="SSB_OBF"/>
    <property type="match status" value="1"/>
</dbReference>
<proteinExistence type="inferred from homology"/>
<dbReference type="NCBIfam" id="TIGR00621">
    <property type="entry name" value="ssb"/>
    <property type="match status" value="1"/>
</dbReference>
<keyword evidence="1 2" id="KW-0238">DNA-binding</keyword>
<keyword evidence="5" id="KW-1185">Reference proteome</keyword>
<dbReference type="InterPro" id="IPR011344">
    <property type="entry name" value="ssDNA-bd"/>
</dbReference>
<dbReference type="Proteomes" id="UP000316008">
    <property type="component" value="Unassembled WGS sequence"/>
</dbReference>
<dbReference type="InterPro" id="IPR012340">
    <property type="entry name" value="NA-bd_OB-fold"/>
</dbReference>
<dbReference type="Pfam" id="PF00436">
    <property type="entry name" value="SSB"/>
    <property type="match status" value="1"/>
</dbReference>
<evidence type="ECO:0000313" key="4">
    <source>
        <dbReference type="EMBL" id="TSJ39806.1"/>
    </source>
</evidence>
<dbReference type="RefSeq" id="WP_144334474.1">
    <property type="nucleotide sequence ID" value="NZ_VLPL01000011.1"/>
</dbReference>
<protein>
    <recommendedName>
        <fullName evidence="2 3">Single-stranded DNA-binding protein</fullName>
        <shortName evidence="2">SSB</shortName>
    </recommendedName>
</protein>
<dbReference type="PANTHER" id="PTHR10302:SF0">
    <property type="entry name" value="SINGLE-STRANDED DNA-BINDING PROTEIN, MITOCHONDRIAL"/>
    <property type="match status" value="1"/>
</dbReference>
<dbReference type="PANTHER" id="PTHR10302">
    <property type="entry name" value="SINGLE-STRANDED DNA-BINDING PROTEIN"/>
    <property type="match status" value="1"/>
</dbReference>
<dbReference type="PROSITE" id="PS50935">
    <property type="entry name" value="SSB"/>
    <property type="match status" value="1"/>
</dbReference>
<evidence type="ECO:0000313" key="5">
    <source>
        <dbReference type="Proteomes" id="UP000316008"/>
    </source>
</evidence>
<dbReference type="GO" id="GO:0009295">
    <property type="term" value="C:nucleoid"/>
    <property type="evidence" value="ECO:0007669"/>
    <property type="project" value="TreeGrafter"/>
</dbReference>
<dbReference type="Gene3D" id="2.40.50.140">
    <property type="entry name" value="Nucleic acid-binding proteins"/>
    <property type="match status" value="1"/>
</dbReference>
<dbReference type="AlphaFoldDB" id="A0A556MIV9"/>
<dbReference type="OrthoDB" id="9809878at2"/>
<comment type="caution">
    <text evidence="2">Lacks conserved residue(s) required for the propagation of feature annotation.</text>
</comment>
<dbReference type="HAMAP" id="MF_00984">
    <property type="entry name" value="SSB"/>
    <property type="match status" value="1"/>
</dbReference>
<sequence length="116" mass="13323">MNTLKNKVNLIGRLGTKPVAQTFDSGAKKIRLSVATNERFKNKKGEWEENTQWHTVIAWGKLCDRIEKVLDKGSEVVLEGRIVNRSYETKEGEKRFSTEIELNEFVLLSGKKQENN</sequence>